<comment type="caution">
    <text evidence="1">The sequence shown here is derived from an EMBL/GenBank/DDBJ whole genome shotgun (WGS) entry which is preliminary data.</text>
</comment>
<protein>
    <submittedName>
        <fullName evidence="1">Uncharacterized protein</fullName>
    </submittedName>
</protein>
<dbReference type="AlphaFoldDB" id="A0A927BFA5"/>
<sequence length="152" mass="17416">MHWIIRDIANDANTFSGKTLRFEENVANARGTTSFIDVFCEQCIPPNLKIEYKSGPGSITAGTIKDQFIERDLFSAENLNEIQWRMTNTGMTKEKMVDWMKANKTSLEQILNADPARRSKIASWFNLARGTTTIPDQKIIDFVNNNYTTIFR</sequence>
<accession>A0A927BFA5</accession>
<gene>
    <name evidence="1" type="ORF">IC235_15010</name>
</gene>
<name>A0A927BFA5_9BACT</name>
<evidence type="ECO:0000313" key="1">
    <source>
        <dbReference type="EMBL" id="MBD2769200.1"/>
    </source>
</evidence>
<reference evidence="1" key="1">
    <citation type="submission" date="2020-09" db="EMBL/GenBank/DDBJ databases">
        <authorList>
            <person name="Kim M.K."/>
        </authorList>
    </citation>
    <scope>NUCLEOTIDE SEQUENCE</scope>
    <source>
        <strain evidence="1">BT664</strain>
    </source>
</reference>
<organism evidence="1 2">
    <name type="scientific">Hymenobacter montanus</name>
    <dbReference type="NCBI Taxonomy" id="2771359"/>
    <lineage>
        <taxon>Bacteria</taxon>
        <taxon>Pseudomonadati</taxon>
        <taxon>Bacteroidota</taxon>
        <taxon>Cytophagia</taxon>
        <taxon>Cytophagales</taxon>
        <taxon>Hymenobacteraceae</taxon>
        <taxon>Hymenobacter</taxon>
    </lineage>
</organism>
<dbReference type="Proteomes" id="UP000612233">
    <property type="component" value="Unassembled WGS sequence"/>
</dbReference>
<dbReference type="EMBL" id="JACXAD010000017">
    <property type="protein sequence ID" value="MBD2769200.1"/>
    <property type="molecule type" value="Genomic_DNA"/>
</dbReference>
<dbReference type="RefSeq" id="WP_191006008.1">
    <property type="nucleotide sequence ID" value="NZ_JACXAD010000017.1"/>
</dbReference>
<evidence type="ECO:0000313" key="2">
    <source>
        <dbReference type="Proteomes" id="UP000612233"/>
    </source>
</evidence>
<keyword evidence="2" id="KW-1185">Reference proteome</keyword>
<proteinExistence type="predicted"/>